<evidence type="ECO:0000313" key="3">
    <source>
        <dbReference type="Proteomes" id="UP000494111"/>
    </source>
</evidence>
<protein>
    <submittedName>
        <fullName evidence="2">Uncharacterized protein</fullName>
    </submittedName>
</protein>
<gene>
    <name evidence="2" type="ORF">LMG3458_05290</name>
</gene>
<keyword evidence="1" id="KW-0472">Membrane</keyword>
<dbReference type="RefSeq" id="WP_175195236.1">
    <property type="nucleotide sequence ID" value="NZ_CADIJO010000027.1"/>
</dbReference>
<feature type="transmembrane region" description="Helical" evidence="1">
    <location>
        <begin position="21"/>
        <end position="42"/>
    </location>
</feature>
<dbReference type="Proteomes" id="UP000494111">
    <property type="component" value="Unassembled WGS sequence"/>
</dbReference>
<keyword evidence="1" id="KW-1133">Transmembrane helix</keyword>
<accession>A0A6S7AKM5</accession>
<dbReference type="EMBL" id="CADIJO010000027">
    <property type="protein sequence ID" value="CAB3736031.1"/>
    <property type="molecule type" value="Genomic_DNA"/>
</dbReference>
<name>A0A6S7AKM5_9BURK</name>
<dbReference type="AlphaFoldDB" id="A0A6S7AKM5"/>
<feature type="transmembrane region" description="Helical" evidence="1">
    <location>
        <begin position="71"/>
        <end position="92"/>
    </location>
</feature>
<reference evidence="2 3" key="1">
    <citation type="submission" date="2020-04" db="EMBL/GenBank/DDBJ databases">
        <authorList>
            <person name="De Canck E."/>
        </authorList>
    </citation>
    <scope>NUCLEOTIDE SEQUENCE [LARGE SCALE GENOMIC DNA]</scope>
    <source>
        <strain evidence="2 3">LMG 3458</strain>
    </source>
</reference>
<organism evidence="2 3">
    <name type="scientific">Achromobacter deleyi</name>
    <dbReference type="NCBI Taxonomy" id="1353891"/>
    <lineage>
        <taxon>Bacteria</taxon>
        <taxon>Pseudomonadati</taxon>
        <taxon>Pseudomonadota</taxon>
        <taxon>Betaproteobacteria</taxon>
        <taxon>Burkholderiales</taxon>
        <taxon>Alcaligenaceae</taxon>
        <taxon>Achromobacter</taxon>
    </lineage>
</organism>
<sequence>MLQNDSESRPAPRRRAPTSQRFWFIALGGTVASSSYQIMPLLQGDFSVLQKMIVPAALLIWLYRGSEWARWLLMLVLLGFGIMNMYLGISLLDLPIGYWLKVYVFSSFMVATGLYLALAGKDFQHYRNYVTQRDGPRAAARQRAAQQARRQGPAR</sequence>
<evidence type="ECO:0000313" key="2">
    <source>
        <dbReference type="EMBL" id="CAB3736031.1"/>
    </source>
</evidence>
<proteinExistence type="predicted"/>
<feature type="transmembrane region" description="Helical" evidence="1">
    <location>
        <begin position="98"/>
        <end position="118"/>
    </location>
</feature>
<feature type="transmembrane region" description="Helical" evidence="1">
    <location>
        <begin position="48"/>
        <end position="64"/>
    </location>
</feature>
<evidence type="ECO:0000256" key="1">
    <source>
        <dbReference type="SAM" id="Phobius"/>
    </source>
</evidence>
<keyword evidence="1" id="KW-0812">Transmembrane</keyword>